<evidence type="ECO:0000313" key="4">
    <source>
        <dbReference type="Proteomes" id="UP000550260"/>
    </source>
</evidence>
<keyword evidence="3" id="KW-1185">Reference proteome</keyword>
<sequence>MDPERLDAVARTYTAPMTSIRGRRVHRLVTRRMADYDHVLPAVTADGTPALLALSADGRAAFCHSDGRGASADLVTCGPTLGVTVTSAHDLTKDSLPVLSWTVRHPGLLDVAGPLTITPSEADREEIEAALRPR</sequence>
<dbReference type="RefSeq" id="WP_101438980.1">
    <property type="nucleotide sequence ID" value="NZ_JACJHR010000043.1"/>
</dbReference>
<organism evidence="2 3">
    <name type="scientific">Amycolatopsis echigonensis</name>
    <dbReference type="NCBI Taxonomy" id="2576905"/>
    <lineage>
        <taxon>Bacteria</taxon>
        <taxon>Bacillati</taxon>
        <taxon>Actinomycetota</taxon>
        <taxon>Actinomycetes</taxon>
        <taxon>Pseudonocardiales</taxon>
        <taxon>Pseudonocardiaceae</taxon>
        <taxon>Amycolatopsis</taxon>
    </lineage>
</organism>
<gene>
    <name evidence="2" type="ORF">ATK30_7000</name>
    <name evidence="1" type="ORF">H5411_27075</name>
</gene>
<dbReference type="Proteomes" id="UP000233750">
    <property type="component" value="Unassembled WGS sequence"/>
</dbReference>
<protein>
    <submittedName>
        <fullName evidence="2">Uncharacterized protein</fullName>
    </submittedName>
</protein>
<dbReference type="EMBL" id="PJMY01000003">
    <property type="protein sequence ID" value="PKV96064.1"/>
    <property type="molecule type" value="Genomic_DNA"/>
</dbReference>
<dbReference type="OrthoDB" id="3625314at2"/>
<evidence type="ECO:0000313" key="2">
    <source>
        <dbReference type="EMBL" id="PKV96064.1"/>
    </source>
</evidence>
<proteinExistence type="predicted"/>
<name>A0A2N3WQC1_9PSEU</name>
<accession>A0A2N3WQC1</accession>
<reference evidence="1 4" key="2">
    <citation type="submission" date="2020-08" db="EMBL/GenBank/DDBJ databases">
        <title>Amycolatopsis echigonensis JCM 21831.</title>
        <authorList>
            <person name="Tedsree N."/>
            <person name="Kuncharoen N."/>
            <person name="Likhitwitayawuid K."/>
            <person name="Tanasupawat S."/>
        </authorList>
    </citation>
    <scope>NUCLEOTIDE SEQUENCE [LARGE SCALE GENOMIC DNA]</scope>
    <source>
        <strain evidence="1 4">JCM 21831</strain>
    </source>
</reference>
<accession>A0A8E2B712</accession>
<comment type="caution">
    <text evidence="2">The sequence shown here is derived from an EMBL/GenBank/DDBJ whole genome shotgun (WGS) entry which is preliminary data.</text>
</comment>
<evidence type="ECO:0000313" key="1">
    <source>
        <dbReference type="EMBL" id="MBB2502787.1"/>
    </source>
</evidence>
<evidence type="ECO:0000313" key="3">
    <source>
        <dbReference type="Proteomes" id="UP000233750"/>
    </source>
</evidence>
<dbReference type="AlphaFoldDB" id="A0A2N3WQC1"/>
<reference evidence="2 3" key="1">
    <citation type="submission" date="2017-12" db="EMBL/GenBank/DDBJ databases">
        <title>Sequencing the genomes of 1000 Actinobacteria strains.</title>
        <authorList>
            <person name="Klenk H.-P."/>
        </authorList>
    </citation>
    <scope>NUCLEOTIDE SEQUENCE [LARGE SCALE GENOMIC DNA]</scope>
    <source>
        <strain evidence="2 3">DSM 45165</strain>
    </source>
</reference>
<dbReference type="Proteomes" id="UP000550260">
    <property type="component" value="Unassembled WGS sequence"/>
</dbReference>
<dbReference type="EMBL" id="JACJHR010000043">
    <property type="protein sequence ID" value="MBB2502787.1"/>
    <property type="molecule type" value="Genomic_DNA"/>
</dbReference>